<dbReference type="GO" id="GO:0006654">
    <property type="term" value="P:phosphatidic acid biosynthetic process"/>
    <property type="evidence" value="ECO:0007669"/>
    <property type="project" value="TreeGrafter"/>
</dbReference>
<feature type="domain" description="Phospholipid/glycerol acyltransferase" evidence="3">
    <location>
        <begin position="92"/>
        <end position="212"/>
    </location>
</feature>
<dbReference type="SMART" id="SM00563">
    <property type="entry name" value="PlsC"/>
    <property type="match status" value="1"/>
</dbReference>
<dbReference type="AlphaFoldDB" id="A0A0R1UJ92"/>
<dbReference type="GO" id="GO:0003841">
    <property type="term" value="F:1-acylglycerol-3-phosphate O-acyltransferase activity"/>
    <property type="evidence" value="ECO:0007669"/>
    <property type="project" value="TreeGrafter"/>
</dbReference>
<protein>
    <submittedName>
        <fullName evidence="4">1-acyl-sn-glycerol-3-phosphate acyltransferase</fullName>
    </submittedName>
</protein>
<keyword evidence="5" id="KW-1185">Reference proteome</keyword>
<dbReference type="SUPFAM" id="SSF69593">
    <property type="entry name" value="Glycerol-3-phosphate (1)-acyltransferase"/>
    <property type="match status" value="1"/>
</dbReference>
<dbReference type="InterPro" id="IPR002123">
    <property type="entry name" value="Plipid/glycerol_acylTrfase"/>
</dbReference>
<evidence type="ECO:0000313" key="5">
    <source>
        <dbReference type="Proteomes" id="UP000051580"/>
    </source>
</evidence>
<name>A0A0R1UJ92_9LACO</name>
<proteinExistence type="predicted"/>
<gene>
    <name evidence="4" type="ORF">FD28_GL001265</name>
</gene>
<evidence type="ECO:0000259" key="3">
    <source>
        <dbReference type="SMART" id="SM00563"/>
    </source>
</evidence>
<dbReference type="EMBL" id="AZFS01000064">
    <property type="protein sequence ID" value="KRL93388.1"/>
    <property type="molecule type" value="Genomic_DNA"/>
</dbReference>
<dbReference type="PATRIC" id="fig|1423753.3.peg.1314"/>
<evidence type="ECO:0000256" key="2">
    <source>
        <dbReference type="ARBA" id="ARBA00023315"/>
    </source>
</evidence>
<accession>A0A0R1UJ92</accession>
<dbReference type="PANTHER" id="PTHR10434:SF11">
    <property type="entry name" value="1-ACYL-SN-GLYCEROL-3-PHOSPHATE ACYLTRANSFERASE"/>
    <property type="match status" value="1"/>
</dbReference>
<comment type="caution">
    <text evidence="4">The sequence shown here is derived from an EMBL/GenBank/DDBJ whole genome shotgun (WGS) entry which is preliminary data.</text>
</comment>
<evidence type="ECO:0000256" key="1">
    <source>
        <dbReference type="ARBA" id="ARBA00022679"/>
    </source>
</evidence>
<dbReference type="PANTHER" id="PTHR10434">
    <property type="entry name" value="1-ACYL-SN-GLYCEROL-3-PHOSPHATE ACYLTRANSFERASE"/>
    <property type="match status" value="1"/>
</dbReference>
<dbReference type="Pfam" id="PF01553">
    <property type="entry name" value="Acyltransferase"/>
    <property type="match status" value="1"/>
</dbReference>
<dbReference type="CDD" id="cd07989">
    <property type="entry name" value="LPLAT_AGPAT-like"/>
    <property type="match status" value="1"/>
</dbReference>
<dbReference type="STRING" id="1423753.FD28_GL001265"/>
<keyword evidence="1 4" id="KW-0808">Transferase</keyword>
<evidence type="ECO:0000313" key="4">
    <source>
        <dbReference type="EMBL" id="KRL93388.1"/>
    </source>
</evidence>
<keyword evidence="2 4" id="KW-0012">Acyltransferase</keyword>
<dbReference type="OrthoDB" id="2040407at2"/>
<organism evidence="4 5">
    <name type="scientific">Levilactobacillus hammesii DSM 16381</name>
    <dbReference type="NCBI Taxonomy" id="1423753"/>
    <lineage>
        <taxon>Bacteria</taxon>
        <taxon>Bacillati</taxon>
        <taxon>Bacillota</taxon>
        <taxon>Bacilli</taxon>
        <taxon>Lactobacillales</taxon>
        <taxon>Lactobacillaceae</taxon>
        <taxon>Levilactobacillus</taxon>
    </lineage>
</organism>
<dbReference type="Proteomes" id="UP000051580">
    <property type="component" value="Unassembled WGS sequence"/>
</dbReference>
<reference evidence="4 5" key="1">
    <citation type="journal article" date="2015" name="Genome Announc.">
        <title>Expanding the biotechnology potential of lactobacilli through comparative genomics of 213 strains and associated genera.</title>
        <authorList>
            <person name="Sun Z."/>
            <person name="Harris H.M."/>
            <person name="McCann A."/>
            <person name="Guo C."/>
            <person name="Argimon S."/>
            <person name="Zhang W."/>
            <person name="Yang X."/>
            <person name="Jeffery I.B."/>
            <person name="Cooney J.C."/>
            <person name="Kagawa T.F."/>
            <person name="Liu W."/>
            <person name="Song Y."/>
            <person name="Salvetti E."/>
            <person name="Wrobel A."/>
            <person name="Rasinkangas P."/>
            <person name="Parkhill J."/>
            <person name="Rea M.C."/>
            <person name="O'Sullivan O."/>
            <person name="Ritari J."/>
            <person name="Douillard F.P."/>
            <person name="Paul Ross R."/>
            <person name="Yang R."/>
            <person name="Briner A.E."/>
            <person name="Felis G.E."/>
            <person name="de Vos W.M."/>
            <person name="Barrangou R."/>
            <person name="Klaenhammer T.R."/>
            <person name="Caufield P.W."/>
            <person name="Cui Y."/>
            <person name="Zhang H."/>
            <person name="O'Toole P.W."/>
        </authorList>
    </citation>
    <scope>NUCLEOTIDE SEQUENCE [LARGE SCALE GENOMIC DNA]</scope>
    <source>
        <strain evidence="4 5">DSM 16381</strain>
    </source>
</reference>
<sequence>MIIGGMKEKVVKNIEHDAVTGQLNAKVEVNDPIFTKAQQTAVLQRYLQRNGTLTYRFNNHVSRQVAGLATRYFNRRTRFEGLENLAGVTGGAIITSNHFNPLDNTVVRRMVQRTSKKRLYIVSRDTNLEMGGVIGYLMNYYDTIPISDDKEYAGRVFPKFIQQALAQEQYVLIYPEQEMWFNYRKPRPVKRGAYYYAAKFQVPVISCFVEIQDLPRMDNAEFDQVRYVMHVLKPIFPDPQKSVRDNSRAMMALDYQQKKTAYEQAYGKPLTYQFEPDDVAGWRGERMPFAPSAEKTV</sequence>